<dbReference type="Bgee" id="ENSOCUG00000027957">
    <property type="expression patterns" value="Expressed in autopod skin and 16 other cell types or tissues"/>
</dbReference>
<dbReference type="PROSITE" id="PS01179">
    <property type="entry name" value="PID"/>
    <property type="match status" value="1"/>
</dbReference>
<proteinExistence type="predicted"/>
<evidence type="ECO:0000259" key="2">
    <source>
        <dbReference type="PROSITE" id="PS01179"/>
    </source>
</evidence>
<feature type="region of interest" description="Disordered" evidence="1">
    <location>
        <begin position="1"/>
        <end position="20"/>
    </location>
</feature>
<dbReference type="SMART" id="SM00462">
    <property type="entry name" value="PTB"/>
    <property type="match status" value="1"/>
</dbReference>
<dbReference type="EMBL" id="AAGW02056546">
    <property type="status" value="NOT_ANNOTATED_CDS"/>
    <property type="molecule type" value="Genomic_DNA"/>
</dbReference>
<dbReference type="FunFam" id="2.30.29.30:FF:000202">
    <property type="entry name" value="rab GTPase-activating protein 1-like isoform X1"/>
    <property type="match status" value="1"/>
</dbReference>
<dbReference type="Proteomes" id="UP000001811">
    <property type="component" value="Chromosome 13"/>
</dbReference>
<organism evidence="3 4">
    <name type="scientific">Oryctolagus cuniculus</name>
    <name type="common">Rabbit</name>
    <dbReference type="NCBI Taxonomy" id="9986"/>
    <lineage>
        <taxon>Eukaryota</taxon>
        <taxon>Metazoa</taxon>
        <taxon>Chordata</taxon>
        <taxon>Craniata</taxon>
        <taxon>Vertebrata</taxon>
        <taxon>Euteleostomi</taxon>
        <taxon>Mammalia</taxon>
        <taxon>Eutheria</taxon>
        <taxon>Euarchontoglires</taxon>
        <taxon>Glires</taxon>
        <taxon>Lagomorpha</taxon>
        <taxon>Leporidae</taxon>
        <taxon>Oryctolagus</taxon>
    </lineage>
</organism>
<protein>
    <submittedName>
        <fullName evidence="3">RAB GTPase activating protein 1 like</fullName>
    </submittedName>
</protein>
<dbReference type="InterPro" id="IPR006020">
    <property type="entry name" value="PTB/PI_dom"/>
</dbReference>
<reference evidence="3" key="2">
    <citation type="submission" date="2025-08" db="UniProtKB">
        <authorList>
            <consortium name="Ensembl"/>
        </authorList>
    </citation>
    <scope>IDENTIFICATION</scope>
    <source>
        <strain evidence="3">Thorbecke</strain>
    </source>
</reference>
<dbReference type="InterPro" id="IPR003903">
    <property type="entry name" value="UIM_dom"/>
</dbReference>
<dbReference type="CDD" id="cd01211">
    <property type="entry name" value="PTB_Rab6GAP"/>
    <property type="match status" value="1"/>
</dbReference>
<dbReference type="EMBL" id="AAGW02056537">
    <property type="status" value="NOT_ANNOTATED_CDS"/>
    <property type="molecule type" value="Genomic_DNA"/>
</dbReference>
<dbReference type="EMBL" id="AAGW02056539">
    <property type="status" value="NOT_ANNOTATED_CDS"/>
    <property type="molecule type" value="Genomic_DNA"/>
</dbReference>
<dbReference type="EMBL" id="AAGW02056541">
    <property type="status" value="NOT_ANNOTATED_CDS"/>
    <property type="molecule type" value="Genomic_DNA"/>
</dbReference>
<keyword evidence="4" id="KW-1185">Reference proteome</keyword>
<evidence type="ECO:0000256" key="1">
    <source>
        <dbReference type="SAM" id="MobiDB-lite"/>
    </source>
</evidence>
<dbReference type="EMBL" id="AAGW02056538">
    <property type="status" value="NOT_ANNOTATED_CDS"/>
    <property type="molecule type" value="Genomic_DNA"/>
</dbReference>
<feature type="compositionally biased region" description="Polar residues" evidence="1">
    <location>
        <begin position="8"/>
        <end position="20"/>
    </location>
</feature>
<dbReference type="InterPro" id="IPR011993">
    <property type="entry name" value="PH-like_dom_sf"/>
</dbReference>
<accession>A0A5F9DAV2</accession>
<dbReference type="EMBL" id="AAGW02056542">
    <property type="status" value="NOT_ANNOTATED_CDS"/>
    <property type="molecule type" value="Genomic_DNA"/>
</dbReference>
<name>A0A5F9DAV2_RABIT</name>
<reference evidence="3" key="3">
    <citation type="submission" date="2025-09" db="UniProtKB">
        <authorList>
            <consortium name="Ensembl"/>
        </authorList>
    </citation>
    <scope>IDENTIFICATION</scope>
    <source>
        <strain evidence="3">Thorbecke</strain>
    </source>
</reference>
<dbReference type="Pfam" id="PF00640">
    <property type="entry name" value="PID"/>
    <property type="match status" value="1"/>
</dbReference>
<feature type="domain" description="PID" evidence="2">
    <location>
        <begin position="135"/>
        <end position="234"/>
    </location>
</feature>
<sequence>MEVRASLQKVSGSSDSVATVNSEEFVLVSQHADGTSTKDDEKPQLKMVSDDDEQLEKAMAEILRDSEKGQRRLVDGQSSSEVSDRSFGDSPASQTNKSSLQLILDPSNTEISTPRPSSPSGLAEEDSVLFNKLTYLGCMKVSSPRNEVEALRAMATMKSSSQYPFPVTLYVPNVPEGSVRIIDQSSNVEIASFPIYKVLFCARGHDGTAESDCFAFTESSHGSEEFQIHVFSCEIKEARWEADGRALAFRVGSGHLAPPCGFCITGARAPGNGLGRAGEPAAGDETLLKKEVERDLAAGVSLTVMV</sequence>
<gene>
    <name evidence="3" type="primary">RABGAP1L</name>
</gene>
<dbReference type="Gene3D" id="2.30.29.30">
    <property type="entry name" value="Pleckstrin-homology domain (PH domain)/Phosphotyrosine-binding domain (PTB)"/>
    <property type="match status" value="1"/>
</dbReference>
<dbReference type="EMBL" id="AAGW02056545">
    <property type="status" value="NOT_ANNOTATED_CDS"/>
    <property type="molecule type" value="Genomic_DNA"/>
</dbReference>
<dbReference type="AlphaFoldDB" id="A0A5F9DAV2"/>
<feature type="region of interest" description="Disordered" evidence="1">
    <location>
        <begin position="28"/>
        <end position="123"/>
    </location>
</feature>
<evidence type="ECO:0000313" key="4">
    <source>
        <dbReference type="Proteomes" id="UP000001811"/>
    </source>
</evidence>
<dbReference type="PROSITE" id="PS50330">
    <property type="entry name" value="UIM"/>
    <property type="match status" value="1"/>
</dbReference>
<dbReference type="GeneTree" id="ENSGT00940000154611"/>
<feature type="compositionally biased region" description="Basic and acidic residues" evidence="1">
    <location>
        <begin position="55"/>
        <end position="74"/>
    </location>
</feature>
<dbReference type="Ensembl" id="ENSOCUT00000043939.1">
    <property type="protein sequence ID" value="ENSOCUP00000042770.1"/>
    <property type="gene ID" value="ENSOCUG00000027957.3"/>
</dbReference>
<dbReference type="SUPFAM" id="SSF50729">
    <property type="entry name" value="PH domain-like"/>
    <property type="match status" value="1"/>
</dbReference>
<evidence type="ECO:0000313" key="3">
    <source>
        <dbReference type="Ensembl" id="ENSOCUP00000042770.1"/>
    </source>
</evidence>
<feature type="compositionally biased region" description="Polar residues" evidence="1">
    <location>
        <begin position="91"/>
        <end position="120"/>
    </location>
</feature>
<dbReference type="EMBL" id="AAGW02056544">
    <property type="status" value="NOT_ANNOTATED_CDS"/>
    <property type="molecule type" value="Genomic_DNA"/>
</dbReference>
<dbReference type="EMBL" id="AAGW02056543">
    <property type="status" value="NOT_ANNOTATED_CDS"/>
    <property type="molecule type" value="Genomic_DNA"/>
</dbReference>
<reference evidence="3 4" key="1">
    <citation type="journal article" date="2011" name="Nature">
        <title>A high-resolution map of human evolutionary constraint using 29 mammals.</title>
        <authorList>
            <person name="Lindblad-Toh K."/>
            <person name="Garber M."/>
            <person name="Zuk O."/>
            <person name="Lin M.F."/>
            <person name="Parker B.J."/>
            <person name="Washietl S."/>
            <person name="Kheradpour P."/>
            <person name="Ernst J."/>
            <person name="Jordan G."/>
            <person name="Mauceli E."/>
            <person name="Ward L.D."/>
            <person name="Lowe C.B."/>
            <person name="Holloway A.K."/>
            <person name="Clamp M."/>
            <person name="Gnerre S."/>
            <person name="Alfoldi J."/>
            <person name="Beal K."/>
            <person name="Chang J."/>
            <person name="Clawson H."/>
            <person name="Cuff J."/>
            <person name="Di Palma F."/>
            <person name="Fitzgerald S."/>
            <person name="Flicek P."/>
            <person name="Guttman M."/>
            <person name="Hubisz M.J."/>
            <person name="Jaffe D.B."/>
            <person name="Jungreis I."/>
            <person name="Kent W.J."/>
            <person name="Kostka D."/>
            <person name="Lara M."/>
            <person name="Martins A.L."/>
            <person name="Massingham T."/>
            <person name="Moltke I."/>
            <person name="Raney B.J."/>
            <person name="Rasmussen M.D."/>
            <person name="Robinson J."/>
            <person name="Stark A."/>
            <person name="Vilella A.J."/>
            <person name="Wen J."/>
            <person name="Xie X."/>
            <person name="Zody M.C."/>
            <person name="Baldwin J."/>
            <person name="Bloom T."/>
            <person name="Chin C.W."/>
            <person name="Heiman D."/>
            <person name="Nicol R."/>
            <person name="Nusbaum C."/>
            <person name="Young S."/>
            <person name="Wilkinson J."/>
            <person name="Worley K.C."/>
            <person name="Kovar C.L."/>
            <person name="Muzny D.M."/>
            <person name="Gibbs R.A."/>
            <person name="Cree A."/>
            <person name="Dihn H.H."/>
            <person name="Fowler G."/>
            <person name="Jhangiani S."/>
            <person name="Joshi V."/>
            <person name="Lee S."/>
            <person name="Lewis L.R."/>
            <person name="Nazareth L.V."/>
            <person name="Okwuonu G."/>
            <person name="Santibanez J."/>
            <person name="Warren W.C."/>
            <person name="Mardis E.R."/>
            <person name="Weinstock G.M."/>
            <person name="Wilson R.K."/>
            <person name="Delehaunty K."/>
            <person name="Dooling D."/>
            <person name="Fronik C."/>
            <person name="Fulton L."/>
            <person name="Fulton B."/>
            <person name="Graves T."/>
            <person name="Minx P."/>
            <person name="Sodergren E."/>
            <person name="Birney E."/>
            <person name="Margulies E.H."/>
            <person name="Herrero J."/>
            <person name="Green E.D."/>
            <person name="Haussler D."/>
            <person name="Siepel A."/>
            <person name="Goldman N."/>
            <person name="Pollard K.S."/>
            <person name="Pedersen J.S."/>
            <person name="Lander E.S."/>
            <person name="Kellis M."/>
        </authorList>
    </citation>
    <scope>NUCLEOTIDE SEQUENCE [LARGE SCALE GENOMIC DNA]</scope>
    <source>
        <strain evidence="3 4">Thorbecke inbred</strain>
    </source>
</reference>
<dbReference type="EMBL" id="AAGW02056540">
    <property type="status" value="NOT_ANNOTATED_CDS"/>
    <property type="molecule type" value="Genomic_DNA"/>
</dbReference>